<sequence>MKNRKPTSGIGTMSASKSLAGEKILAKFLSVIGLLTKDIQRDKGTRFRTCRAVLLIATSILAFIFEVTCNVIFINIKSKSAAGTRVTDIVWATKYYIKTISTILVLGLFWWKSSAITAINQAIRSVGGYSVDALKADRITRHCNWFAWLALLGYVQYMIGVTFTRAADIYAHPWRSGLFSEYSFMYEEIIALIIRNYTEPIRVLCTGYLVLALVRFGDGLAAECLSLLESSVAGHLQDTLEGAWAARERAIKLSTTIHRELQPLITSIIVADISCLIGCVGEVLANQNTFQRVRLVGATFLYLVSMLSLLYGLICITEKDEMTLEALQEACSRNTYNSSRELTTKNAGQENAHLADYARLFSTQVFGWSCFGKRQVALDLYGFGRVTSTTVISISGAFVAFFCFLVEQNDRSIAATQGATTGTSNGVLLNASFELSLPVSFTSDNATS</sequence>
<feature type="transmembrane region" description="Helical" evidence="1">
    <location>
        <begin position="52"/>
        <end position="75"/>
    </location>
</feature>
<reference evidence="3" key="1">
    <citation type="submission" date="2017-01" db="EMBL/GenBank/DDBJ databases">
        <title>Comparative genomics of anhydrobiosis in the tardigrade Hypsibius dujardini.</title>
        <authorList>
            <person name="Yoshida Y."/>
            <person name="Koutsovoulos G."/>
            <person name="Laetsch D."/>
            <person name="Stevens L."/>
            <person name="Kumar S."/>
            <person name="Horikawa D."/>
            <person name="Ishino K."/>
            <person name="Komine S."/>
            <person name="Tomita M."/>
            <person name="Blaxter M."/>
            <person name="Arakawa K."/>
        </authorList>
    </citation>
    <scope>NUCLEOTIDE SEQUENCE [LARGE SCALE GENOMIC DNA]</scope>
    <source>
        <strain evidence="3">Z151</strain>
    </source>
</reference>
<dbReference type="Proteomes" id="UP000192578">
    <property type="component" value="Unassembled WGS sequence"/>
</dbReference>
<comment type="caution">
    <text evidence="2">The sequence shown here is derived from an EMBL/GenBank/DDBJ whole genome shotgun (WGS) entry which is preliminary data.</text>
</comment>
<feature type="transmembrane region" description="Helical" evidence="1">
    <location>
        <begin position="145"/>
        <end position="167"/>
    </location>
</feature>
<keyword evidence="1" id="KW-0812">Transmembrane</keyword>
<keyword evidence="1" id="KW-0472">Membrane</keyword>
<protein>
    <recommendedName>
        <fullName evidence="4">Gustatory receptor</fullName>
    </recommendedName>
</protein>
<evidence type="ECO:0000313" key="3">
    <source>
        <dbReference type="Proteomes" id="UP000192578"/>
    </source>
</evidence>
<dbReference type="AlphaFoldDB" id="A0A1W0WXL7"/>
<evidence type="ECO:0000313" key="2">
    <source>
        <dbReference type="EMBL" id="OQV19937.1"/>
    </source>
</evidence>
<organism evidence="2 3">
    <name type="scientific">Hypsibius exemplaris</name>
    <name type="common">Freshwater tardigrade</name>
    <dbReference type="NCBI Taxonomy" id="2072580"/>
    <lineage>
        <taxon>Eukaryota</taxon>
        <taxon>Metazoa</taxon>
        <taxon>Ecdysozoa</taxon>
        <taxon>Tardigrada</taxon>
        <taxon>Eutardigrada</taxon>
        <taxon>Parachela</taxon>
        <taxon>Hypsibioidea</taxon>
        <taxon>Hypsibiidae</taxon>
        <taxon>Hypsibius</taxon>
    </lineage>
</organism>
<keyword evidence="3" id="KW-1185">Reference proteome</keyword>
<feature type="transmembrane region" description="Helical" evidence="1">
    <location>
        <begin position="264"/>
        <end position="283"/>
    </location>
</feature>
<evidence type="ECO:0000256" key="1">
    <source>
        <dbReference type="SAM" id="Phobius"/>
    </source>
</evidence>
<feature type="transmembrane region" description="Helical" evidence="1">
    <location>
        <begin position="295"/>
        <end position="314"/>
    </location>
</feature>
<proteinExistence type="predicted"/>
<name>A0A1W0WXL7_HYPEX</name>
<feature type="transmembrane region" description="Helical" evidence="1">
    <location>
        <begin position="95"/>
        <end position="111"/>
    </location>
</feature>
<keyword evidence="1" id="KW-1133">Transmembrane helix</keyword>
<gene>
    <name evidence="2" type="ORF">BV898_06204</name>
</gene>
<accession>A0A1W0WXL7</accession>
<dbReference type="EMBL" id="MTYJ01000035">
    <property type="protein sequence ID" value="OQV19937.1"/>
    <property type="molecule type" value="Genomic_DNA"/>
</dbReference>
<evidence type="ECO:0008006" key="4">
    <source>
        <dbReference type="Google" id="ProtNLM"/>
    </source>
</evidence>
<feature type="transmembrane region" description="Helical" evidence="1">
    <location>
        <begin position="386"/>
        <end position="406"/>
    </location>
</feature>